<dbReference type="CDD" id="cd09278">
    <property type="entry name" value="RNase_HI_prokaryote_like"/>
    <property type="match status" value="1"/>
</dbReference>
<dbReference type="PANTHER" id="PTHR10642">
    <property type="entry name" value="RIBONUCLEASE H1"/>
    <property type="match status" value="1"/>
</dbReference>
<dbReference type="InterPro" id="IPR022892">
    <property type="entry name" value="RNaseHI"/>
</dbReference>
<keyword evidence="9 11" id="KW-0378">Hydrolase</keyword>
<comment type="cofactor">
    <cofactor evidence="11">
        <name>Mg(2+)</name>
        <dbReference type="ChEBI" id="CHEBI:18420"/>
    </cofactor>
    <text evidence="11">Binds 1 Mg(2+) ion per subunit. May bind a second metal ion at a regulatory site, or after substrate binding.</text>
</comment>
<evidence type="ECO:0000256" key="5">
    <source>
        <dbReference type="ARBA" id="ARBA00012180"/>
    </source>
</evidence>
<dbReference type="InterPro" id="IPR002156">
    <property type="entry name" value="RNaseH_domain"/>
</dbReference>
<dbReference type="GO" id="GO:0003676">
    <property type="term" value="F:nucleic acid binding"/>
    <property type="evidence" value="ECO:0007669"/>
    <property type="project" value="InterPro"/>
</dbReference>
<dbReference type="GO" id="GO:0004523">
    <property type="term" value="F:RNA-DNA hybrid ribonuclease activity"/>
    <property type="evidence" value="ECO:0007669"/>
    <property type="project" value="UniProtKB-UniRule"/>
</dbReference>
<accession>A0A846ZMR1</accession>
<dbReference type="Pfam" id="PF00075">
    <property type="entry name" value="RNase_H"/>
    <property type="match status" value="1"/>
</dbReference>
<dbReference type="EC" id="3.1.26.4" evidence="5 11"/>
<dbReference type="NCBIfam" id="NF001236">
    <property type="entry name" value="PRK00203.1"/>
    <property type="match status" value="1"/>
</dbReference>
<protein>
    <recommendedName>
        <fullName evidence="5 11">Ribonuclease H</fullName>
        <shortName evidence="11">RNase H</shortName>
        <ecNumber evidence="5 11">3.1.26.4</ecNumber>
    </recommendedName>
</protein>
<sequence length="152" mass="17005">MSGMPQTQVEIFTDGACLGNPGPGGWAALLRNGEVEKLLDGGEPDTTNNRMELMAAIAGLEALKRPCHVTLTTDSRYVMQGIEEWVPRWRANGWRTAGRKPVKNQDLWQRLVAASEPHRIRWKWVRGHSGHAENERVDDAARQQAEALKVRA</sequence>
<reference evidence="13 14" key="1">
    <citation type="journal article" date="2017" name="Int. J. Syst. Evol. Microbiol.">
        <title>Oleiagrimonas citrea sp. nov., a marine bacterium isolated from tidal flat sediment and emended description of the genus Oleiagrimonas Fang et al. 2015 and Oleiagrimonas soli.</title>
        <authorList>
            <person name="Yang S.H."/>
            <person name="Seo H.S."/>
            <person name="Seong C.N."/>
            <person name="Kwon K.K."/>
        </authorList>
    </citation>
    <scope>NUCLEOTIDE SEQUENCE [LARGE SCALE GENOMIC DNA]</scope>
    <source>
        <strain evidence="13 14">MEBiC09124</strain>
    </source>
</reference>
<feature type="binding site" evidence="11">
    <location>
        <position position="138"/>
    </location>
    <ligand>
        <name>Mg(2+)</name>
        <dbReference type="ChEBI" id="CHEBI:18420"/>
        <label>2</label>
    </ligand>
</feature>
<feature type="binding site" evidence="11">
    <location>
        <position position="14"/>
    </location>
    <ligand>
        <name>Mg(2+)</name>
        <dbReference type="ChEBI" id="CHEBI:18420"/>
        <label>1</label>
    </ligand>
</feature>
<evidence type="ECO:0000259" key="12">
    <source>
        <dbReference type="PROSITE" id="PS50879"/>
    </source>
</evidence>
<dbReference type="PANTHER" id="PTHR10642:SF26">
    <property type="entry name" value="RIBONUCLEASE H1"/>
    <property type="match status" value="1"/>
</dbReference>
<dbReference type="Proteomes" id="UP000541636">
    <property type="component" value="Unassembled WGS sequence"/>
</dbReference>
<name>A0A846ZMR1_9GAMM</name>
<evidence type="ECO:0000256" key="9">
    <source>
        <dbReference type="ARBA" id="ARBA00022801"/>
    </source>
</evidence>
<comment type="similarity">
    <text evidence="3 11">Belongs to the RNase H family.</text>
</comment>
<dbReference type="GO" id="GO:0005737">
    <property type="term" value="C:cytoplasm"/>
    <property type="evidence" value="ECO:0007669"/>
    <property type="project" value="UniProtKB-SubCell"/>
</dbReference>
<feature type="binding site" evidence="11">
    <location>
        <position position="74"/>
    </location>
    <ligand>
        <name>Mg(2+)</name>
        <dbReference type="ChEBI" id="CHEBI:18420"/>
        <label>1</label>
    </ligand>
</feature>
<evidence type="ECO:0000256" key="3">
    <source>
        <dbReference type="ARBA" id="ARBA00005300"/>
    </source>
</evidence>
<evidence type="ECO:0000256" key="2">
    <source>
        <dbReference type="ARBA" id="ARBA00004065"/>
    </source>
</evidence>
<dbReference type="PROSITE" id="PS50879">
    <property type="entry name" value="RNASE_H_1"/>
    <property type="match status" value="1"/>
</dbReference>
<dbReference type="HAMAP" id="MF_00042">
    <property type="entry name" value="RNase_H"/>
    <property type="match status" value="1"/>
</dbReference>
<keyword evidence="8 11" id="KW-0255">Endonuclease</keyword>
<comment type="subunit">
    <text evidence="4 11">Monomer.</text>
</comment>
<evidence type="ECO:0000256" key="11">
    <source>
        <dbReference type="HAMAP-Rule" id="MF_00042"/>
    </source>
</evidence>
<gene>
    <name evidence="11 13" type="primary">rnhA</name>
    <name evidence="13" type="ORF">HF690_08375</name>
</gene>
<keyword evidence="6 11" id="KW-0540">Nuclease</keyword>
<evidence type="ECO:0000256" key="6">
    <source>
        <dbReference type="ARBA" id="ARBA00022722"/>
    </source>
</evidence>
<evidence type="ECO:0000256" key="1">
    <source>
        <dbReference type="ARBA" id="ARBA00000077"/>
    </source>
</evidence>
<dbReference type="InterPro" id="IPR036397">
    <property type="entry name" value="RNaseH_sf"/>
</dbReference>
<keyword evidence="10 11" id="KW-0460">Magnesium</keyword>
<dbReference type="FunFam" id="3.30.420.10:FF:000089">
    <property type="entry name" value="Ribonuclease H"/>
    <property type="match status" value="1"/>
</dbReference>
<evidence type="ECO:0000256" key="8">
    <source>
        <dbReference type="ARBA" id="ARBA00022759"/>
    </source>
</evidence>
<evidence type="ECO:0000256" key="7">
    <source>
        <dbReference type="ARBA" id="ARBA00022723"/>
    </source>
</evidence>
<dbReference type="GO" id="GO:0000287">
    <property type="term" value="F:magnesium ion binding"/>
    <property type="evidence" value="ECO:0007669"/>
    <property type="project" value="UniProtKB-UniRule"/>
</dbReference>
<organism evidence="13 14">
    <name type="scientific">Oleiagrimonas citrea</name>
    <dbReference type="NCBI Taxonomy" id="1665687"/>
    <lineage>
        <taxon>Bacteria</taxon>
        <taxon>Pseudomonadati</taxon>
        <taxon>Pseudomonadota</taxon>
        <taxon>Gammaproteobacteria</taxon>
        <taxon>Lysobacterales</taxon>
        <taxon>Rhodanobacteraceae</taxon>
        <taxon>Oleiagrimonas</taxon>
    </lineage>
</organism>
<feature type="binding site" evidence="11">
    <location>
        <position position="14"/>
    </location>
    <ligand>
        <name>Mg(2+)</name>
        <dbReference type="ChEBI" id="CHEBI:18420"/>
        <label>2</label>
    </ligand>
</feature>
<comment type="catalytic activity">
    <reaction evidence="1 11">
        <text>Endonucleolytic cleavage to 5'-phosphomonoester.</text>
        <dbReference type="EC" id="3.1.26.4"/>
    </reaction>
</comment>
<feature type="domain" description="RNase H type-1" evidence="12">
    <location>
        <begin position="5"/>
        <end position="146"/>
    </location>
</feature>
<dbReference type="InterPro" id="IPR050092">
    <property type="entry name" value="RNase_H"/>
</dbReference>
<evidence type="ECO:0000313" key="14">
    <source>
        <dbReference type="Proteomes" id="UP000541636"/>
    </source>
</evidence>
<feature type="binding site" evidence="11">
    <location>
        <position position="52"/>
    </location>
    <ligand>
        <name>Mg(2+)</name>
        <dbReference type="ChEBI" id="CHEBI:18420"/>
        <label>1</label>
    </ligand>
</feature>
<dbReference type="Gene3D" id="3.30.420.10">
    <property type="entry name" value="Ribonuclease H-like superfamily/Ribonuclease H"/>
    <property type="match status" value="1"/>
</dbReference>
<dbReference type="GO" id="GO:0043137">
    <property type="term" value="P:DNA replication, removal of RNA primer"/>
    <property type="evidence" value="ECO:0007669"/>
    <property type="project" value="TreeGrafter"/>
</dbReference>
<keyword evidence="7 11" id="KW-0479">Metal-binding</keyword>
<evidence type="ECO:0000256" key="10">
    <source>
        <dbReference type="ARBA" id="ARBA00022842"/>
    </source>
</evidence>
<dbReference type="EMBL" id="JAAZQD010000003">
    <property type="protein sequence ID" value="NKZ38967.1"/>
    <property type="molecule type" value="Genomic_DNA"/>
</dbReference>
<keyword evidence="14" id="KW-1185">Reference proteome</keyword>
<dbReference type="AlphaFoldDB" id="A0A846ZMR1"/>
<proteinExistence type="inferred from homology"/>
<comment type="function">
    <text evidence="2 11">Endonuclease that specifically degrades the RNA of RNA-DNA hybrids.</text>
</comment>
<evidence type="ECO:0000256" key="4">
    <source>
        <dbReference type="ARBA" id="ARBA00011245"/>
    </source>
</evidence>
<dbReference type="InterPro" id="IPR012337">
    <property type="entry name" value="RNaseH-like_sf"/>
</dbReference>
<evidence type="ECO:0000313" key="13">
    <source>
        <dbReference type="EMBL" id="NKZ38967.1"/>
    </source>
</evidence>
<keyword evidence="11" id="KW-0963">Cytoplasm</keyword>
<comment type="subcellular location">
    <subcellularLocation>
        <location evidence="11">Cytoplasm</location>
    </subcellularLocation>
</comment>
<dbReference type="RefSeq" id="WP_113064650.1">
    <property type="nucleotide sequence ID" value="NZ_JAAZQD010000003.1"/>
</dbReference>
<comment type="caution">
    <text evidence="13">The sequence shown here is derived from an EMBL/GenBank/DDBJ whole genome shotgun (WGS) entry which is preliminary data.</text>
</comment>
<dbReference type="SUPFAM" id="SSF53098">
    <property type="entry name" value="Ribonuclease H-like"/>
    <property type="match status" value="1"/>
</dbReference>